<keyword evidence="2" id="KW-0472">Membrane</keyword>
<proteinExistence type="predicted"/>
<evidence type="ECO:0000313" key="4">
    <source>
        <dbReference type="Proteomes" id="UP000609726"/>
    </source>
</evidence>
<feature type="region of interest" description="Disordered" evidence="1">
    <location>
        <begin position="124"/>
        <end position="148"/>
    </location>
</feature>
<keyword evidence="4" id="KW-1185">Reference proteome</keyword>
<keyword evidence="2" id="KW-0812">Transmembrane</keyword>
<sequence length="196" mass="21763">MRLVRSARTNPQKEIVKAIHLKLGIAALCVSAGAAYWYYSPLIALNQLRAAAHDHNAESFDARVDYPRLRESLKEQLNAVMTEQVKPKDSGGGADFGKMLGMAFADKMVDAMVNPEFVMGAMKRGSIEPRRPGADKDEPAKPDPKYTSERVGFDKYIMHLETERGERGLSLVMERHGFASWKLAQVRLPPLPAAPN</sequence>
<keyword evidence="2" id="KW-1133">Transmembrane helix</keyword>
<dbReference type="EMBL" id="WHJH01000042">
    <property type="protein sequence ID" value="NHZ92248.1"/>
    <property type="molecule type" value="Genomic_DNA"/>
</dbReference>
<name>A0ABX0NZP4_9BURK</name>
<gene>
    <name evidence="3" type="ORF">F2P45_25060</name>
</gene>
<protein>
    <submittedName>
        <fullName evidence="3">DUF2939 domain-containing protein</fullName>
    </submittedName>
</protein>
<evidence type="ECO:0000256" key="1">
    <source>
        <dbReference type="SAM" id="MobiDB-lite"/>
    </source>
</evidence>
<dbReference type="InterPro" id="IPR021330">
    <property type="entry name" value="DUF2939"/>
</dbReference>
<evidence type="ECO:0000313" key="3">
    <source>
        <dbReference type="EMBL" id="NHZ92248.1"/>
    </source>
</evidence>
<accession>A0ABX0NZP4</accession>
<dbReference type="Proteomes" id="UP000609726">
    <property type="component" value="Unassembled WGS sequence"/>
</dbReference>
<organism evidence="3 4">
    <name type="scientific">Massilia mucilaginosa</name>
    <dbReference type="NCBI Taxonomy" id="2609282"/>
    <lineage>
        <taxon>Bacteria</taxon>
        <taxon>Pseudomonadati</taxon>
        <taxon>Pseudomonadota</taxon>
        <taxon>Betaproteobacteria</taxon>
        <taxon>Burkholderiales</taxon>
        <taxon>Oxalobacteraceae</taxon>
        <taxon>Telluria group</taxon>
        <taxon>Massilia</taxon>
    </lineage>
</organism>
<reference evidence="3 4" key="1">
    <citation type="submission" date="2019-10" db="EMBL/GenBank/DDBJ databases">
        <title>Taxonomy of Antarctic Massilia spp.: description of Massilia rubra sp. nov., Massilia aquatica sp. nov., Massilia mucilaginosa sp. nov., Massilia frigida sp. nov. isolated from streams, lakes and regoliths.</title>
        <authorList>
            <person name="Holochova P."/>
            <person name="Sedlacek I."/>
            <person name="Kralova S."/>
            <person name="Maslanova I."/>
            <person name="Busse H.-J."/>
            <person name="Stankova E."/>
            <person name="Vrbovska V."/>
            <person name="Kovarovic V."/>
            <person name="Bartak M."/>
            <person name="Svec P."/>
            <person name="Pantucek R."/>
        </authorList>
    </citation>
    <scope>NUCLEOTIDE SEQUENCE [LARGE SCALE GENOMIC DNA]</scope>
    <source>
        <strain evidence="3 4">CCM 8733</strain>
    </source>
</reference>
<comment type="caution">
    <text evidence="3">The sequence shown here is derived from an EMBL/GenBank/DDBJ whole genome shotgun (WGS) entry which is preliminary data.</text>
</comment>
<feature type="compositionally biased region" description="Basic and acidic residues" evidence="1">
    <location>
        <begin position="125"/>
        <end position="148"/>
    </location>
</feature>
<dbReference type="Pfam" id="PF11159">
    <property type="entry name" value="DUF2939"/>
    <property type="match status" value="1"/>
</dbReference>
<feature type="transmembrane region" description="Helical" evidence="2">
    <location>
        <begin position="21"/>
        <end position="39"/>
    </location>
</feature>
<evidence type="ECO:0000256" key="2">
    <source>
        <dbReference type="SAM" id="Phobius"/>
    </source>
</evidence>